<dbReference type="AlphaFoldDB" id="A0A6M1L3E4"/>
<protein>
    <submittedName>
        <fullName evidence="1">DUF2625 family protein</fullName>
    </submittedName>
</protein>
<dbReference type="RefSeq" id="WP_164446268.1">
    <property type="nucleotide sequence ID" value="NZ_SAIY01000002.1"/>
</dbReference>
<evidence type="ECO:0000313" key="1">
    <source>
        <dbReference type="EMBL" id="NGM12390.1"/>
    </source>
</evidence>
<organism evidence="1 2">
    <name type="scientific">Verrucosispora sioxanthis</name>
    <dbReference type="NCBI Taxonomy" id="2499994"/>
    <lineage>
        <taxon>Bacteria</taxon>
        <taxon>Bacillati</taxon>
        <taxon>Actinomycetota</taxon>
        <taxon>Actinomycetes</taxon>
        <taxon>Micromonosporales</taxon>
        <taxon>Micromonosporaceae</taxon>
        <taxon>Micromonospora</taxon>
    </lineage>
</organism>
<keyword evidence="2" id="KW-1185">Reference proteome</keyword>
<dbReference type="EMBL" id="SAIY01000002">
    <property type="protein sequence ID" value="NGM12390.1"/>
    <property type="molecule type" value="Genomic_DNA"/>
</dbReference>
<accession>A0A6M1L3E4</accession>
<reference evidence="1 2" key="1">
    <citation type="submission" date="2020-02" db="EMBL/GenBank/DDBJ databases">
        <title>Draft Genome Sequence of Verrucosispora sp. Strain CWR15, Isolated from Gulf of Mexico Sponge.</title>
        <authorList>
            <person name="Kennedy S.J."/>
            <person name="Cella E."/>
            <person name="Azarian T."/>
            <person name="Baker B.J."/>
            <person name="Shaw L.N."/>
        </authorList>
    </citation>
    <scope>NUCLEOTIDE SEQUENCE [LARGE SCALE GENOMIC DNA]</scope>
    <source>
        <strain evidence="1 2">CWR15</strain>
    </source>
</reference>
<dbReference type="Proteomes" id="UP000478148">
    <property type="component" value="Unassembled WGS sequence"/>
</dbReference>
<gene>
    <name evidence="1" type="ORF">ENC19_06770</name>
</gene>
<proteinExistence type="predicted"/>
<comment type="caution">
    <text evidence="1">The sequence shown here is derived from an EMBL/GenBank/DDBJ whole genome shotgun (WGS) entry which is preliminary data.</text>
</comment>
<sequence length="180" mass="19406">MHTGGLLVNNGWLRVLGGGGERGLPSLAEVNVLPGDEQAPAALVVGYDVLGGRFEVNGPDPATIGRPGEPGEVCYFGPDTLEWESLSAGHGAWLSWIAEGGTSQFYESLRWPGWQEETRGLPLSHGITVYPFLWSREAHQNLAGTTRRPVPMAELFSLQDDFAARFAAEPDATALHVRVV</sequence>
<name>A0A6M1L3E4_9ACTN</name>
<evidence type="ECO:0000313" key="2">
    <source>
        <dbReference type="Proteomes" id="UP000478148"/>
    </source>
</evidence>
<dbReference type="Pfam" id="PF10946">
    <property type="entry name" value="DUF2625"/>
    <property type="match status" value="1"/>
</dbReference>
<dbReference type="InterPro" id="IPR021239">
    <property type="entry name" value="DUF2625"/>
</dbReference>